<name>E3ND95_CAERE</name>
<sequence>MTFDVGHVIFLLLEKFKTTIPTDPNISRQESKVAIHFASVLEQAIVGDLDVEEQDELTVEDDGDWDVDDFQVTISCLIKKHSSIQAFDDVLPSHMDVRIGDKFVTREELQEALDYYRQPEKGTRTLSVMSSRFRWIVTEAHLKKLRQFEKQKIDFKESRTIVLKFLGSRMYEVVKEKLENGVTLHDKDLMMIARDINQRETKVENFRASQSWISRWKRSHRIVSRRITKFITRKCFLNMAAIEKSAEDFVEVSRREMSLFHPSQIFNADQTGIVKELHGARSLSFLGDKDVERIVQAKSSLTHSFTLLPMLFQDGTLGEKAYMVMAEPSGEFPASRPIPDCPNLVVRAGKIISNSLLMVVSMQF</sequence>
<dbReference type="OrthoDB" id="5873456at2759"/>
<dbReference type="PROSITE" id="PS51253">
    <property type="entry name" value="HTH_CENPB"/>
    <property type="match status" value="1"/>
</dbReference>
<gene>
    <name evidence="3" type="ORF">CRE_01347</name>
</gene>
<organism evidence="4">
    <name type="scientific">Caenorhabditis remanei</name>
    <name type="common">Caenorhabditis vulgaris</name>
    <dbReference type="NCBI Taxonomy" id="31234"/>
    <lineage>
        <taxon>Eukaryota</taxon>
        <taxon>Metazoa</taxon>
        <taxon>Ecdysozoa</taxon>
        <taxon>Nematoda</taxon>
        <taxon>Chromadorea</taxon>
        <taxon>Rhabditida</taxon>
        <taxon>Rhabditina</taxon>
        <taxon>Rhabditomorpha</taxon>
        <taxon>Rhabditoidea</taxon>
        <taxon>Rhabditidae</taxon>
        <taxon>Peloderinae</taxon>
        <taxon>Caenorhabditis</taxon>
    </lineage>
</organism>
<dbReference type="Gene3D" id="1.10.10.60">
    <property type="entry name" value="Homeodomain-like"/>
    <property type="match status" value="1"/>
</dbReference>
<keyword evidence="4" id="KW-1185">Reference proteome</keyword>
<dbReference type="OMA" id="MFARENE"/>
<dbReference type="Pfam" id="PF03221">
    <property type="entry name" value="HTH_Tnp_Tc5"/>
    <property type="match status" value="1"/>
</dbReference>
<feature type="domain" description="HTH CENPB-type" evidence="2">
    <location>
        <begin position="154"/>
        <end position="226"/>
    </location>
</feature>
<dbReference type="InterPro" id="IPR006600">
    <property type="entry name" value="HTH_CenpB_DNA-bd_dom"/>
</dbReference>
<evidence type="ECO:0000313" key="3">
    <source>
        <dbReference type="EMBL" id="EFO93515.1"/>
    </source>
</evidence>
<reference evidence="3" key="1">
    <citation type="submission" date="2007-07" db="EMBL/GenBank/DDBJ databases">
        <title>PCAP assembly of the Caenorhabditis remanei genome.</title>
        <authorList>
            <consortium name="The Caenorhabditis remanei Sequencing Consortium"/>
            <person name="Wilson R.K."/>
        </authorList>
    </citation>
    <scope>NUCLEOTIDE SEQUENCE [LARGE SCALE GENOMIC DNA]</scope>
    <source>
        <strain evidence="3">PB4641</strain>
    </source>
</reference>
<dbReference type="AlphaFoldDB" id="E3ND95"/>
<dbReference type="Proteomes" id="UP000008281">
    <property type="component" value="Unassembled WGS sequence"/>
</dbReference>
<evidence type="ECO:0000259" key="2">
    <source>
        <dbReference type="PROSITE" id="PS51253"/>
    </source>
</evidence>
<evidence type="ECO:0000313" key="4">
    <source>
        <dbReference type="Proteomes" id="UP000008281"/>
    </source>
</evidence>
<dbReference type="EMBL" id="DS268607">
    <property type="protein sequence ID" value="EFO93515.1"/>
    <property type="molecule type" value="Genomic_DNA"/>
</dbReference>
<dbReference type="SMART" id="SM00674">
    <property type="entry name" value="CENPB"/>
    <property type="match status" value="1"/>
</dbReference>
<accession>E3ND95</accession>
<proteinExistence type="predicted"/>
<dbReference type="GO" id="GO:0003677">
    <property type="term" value="F:DNA binding"/>
    <property type="evidence" value="ECO:0007669"/>
    <property type="project" value="UniProtKB-KW"/>
</dbReference>
<keyword evidence="1" id="KW-0238">DNA-binding</keyword>
<protein>
    <recommendedName>
        <fullName evidence="2">HTH CENPB-type domain-containing protein</fullName>
    </recommendedName>
</protein>
<dbReference type="eggNOG" id="KOG3105">
    <property type="taxonomic scope" value="Eukaryota"/>
</dbReference>
<dbReference type="InParanoid" id="E3ND95"/>
<dbReference type="HOGENOM" id="CLU_021331_1_0_1"/>
<evidence type="ECO:0000256" key="1">
    <source>
        <dbReference type="ARBA" id="ARBA00023125"/>
    </source>
</evidence>